<comment type="caution">
    <text evidence="1">The sequence shown here is derived from an EMBL/GenBank/DDBJ whole genome shotgun (WGS) entry which is preliminary data.</text>
</comment>
<proteinExistence type="predicted"/>
<accession>A0AAV8YV14</accession>
<dbReference type="AlphaFoldDB" id="A0AAV8YV14"/>
<gene>
    <name evidence="1" type="ORF">NQ318_005430</name>
</gene>
<protein>
    <submittedName>
        <fullName evidence="1">Uncharacterized protein</fullName>
    </submittedName>
</protein>
<sequence>MVFLKYSHVVRCSSRDVEYCLQRLLEADRFDPMIPKEFGLLVLVFLLAIPNPPNTNTKRIRNTKNARTLVNLSPIL</sequence>
<organism evidence="1 2">
    <name type="scientific">Aromia moschata</name>
    <dbReference type="NCBI Taxonomy" id="1265417"/>
    <lineage>
        <taxon>Eukaryota</taxon>
        <taxon>Metazoa</taxon>
        <taxon>Ecdysozoa</taxon>
        <taxon>Arthropoda</taxon>
        <taxon>Hexapoda</taxon>
        <taxon>Insecta</taxon>
        <taxon>Pterygota</taxon>
        <taxon>Neoptera</taxon>
        <taxon>Endopterygota</taxon>
        <taxon>Coleoptera</taxon>
        <taxon>Polyphaga</taxon>
        <taxon>Cucujiformia</taxon>
        <taxon>Chrysomeloidea</taxon>
        <taxon>Cerambycidae</taxon>
        <taxon>Cerambycinae</taxon>
        <taxon>Callichromatini</taxon>
        <taxon>Aromia</taxon>
    </lineage>
</organism>
<name>A0AAV8YV14_9CUCU</name>
<evidence type="ECO:0000313" key="1">
    <source>
        <dbReference type="EMBL" id="KAJ8955882.1"/>
    </source>
</evidence>
<evidence type="ECO:0000313" key="2">
    <source>
        <dbReference type="Proteomes" id="UP001162162"/>
    </source>
</evidence>
<dbReference type="EMBL" id="JAPWTK010000035">
    <property type="protein sequence ID" value="KAJ8955882.1"/>
    <property type="molecule type" value="Genomic_DNA"/>
</dbReference>
<dbReference type="Proteomes" id="UP001162162">
    <property type="component" value="Unassembled WGS sequence"/>
</dbReference>
<reference evidence="1" key="1">
    <citation type="journal article" date="2023" name="Insect Mol. Biol.">
        <title>Genome sequencing provides insights into the evolution of gene families encoding plant cell wall-degrading enzymes in longhorned beetles.</title>
        <authorList>
            <person name="Shin N.R."/>
            <person name="Okamura Y."/>
            <person name="Kirsch R."/>
            <person name="Pauchet Y."/>
        </authorList>
    </citation>
    <scope>NUCLEOTIDE SEQUENCE</scope>
    <source>
        <strain evidence="1">AMC_N1</strain>
    </source>
</reference>
<keyword evidence="2" id="KW-1185">Reference proteome</keyword>